<feature type="transmembrane region" description="Helical" evidence="6">
    <location>
        <begin position="102"/>
        <end position="121"/>
    </location>
</feature>
<feature type="transmembrane region" description="Helical" evidence="6">
    <location>
        <begin position="161"/>
        <end position="180"/>
    </location>
</feature>
<feature type="region of interest" description="Disordered" evidence="5">
    <location>
        <begin position="523"/>
        <end position="550"/>
    </location>
</feature>
<protein>
    <submittedName>
        <fullName evidence="8">Putative transporter C750,02c/PB2B2.16c</fullName>
    </submittedName>
</protein>
<comment type="subcellular location">
    <subcellularLocation>
        <location evidence="1">Membrane</location>
        <topology evidence="1">Multi-pass membrane protein</topology>
    </subcellularLocation>
</comment>
<feature type="compositionally biased region" description="Basic and acidic residues" evidence="5">
    <location>
        <begin position="1"/>
        <end position="18"/>
    </location>
</feature>
<dbReference type="STRING" id="28573.A0A0U1MA32"/>
<name>A0A0U1MA32_TALIS</name>
<feature type="transmembrane region" description="Helical" evidence="6">
    <location>
        <begin position="68"/>
        <end position="90"/>
    </location>
</feature>
<gene>
    <name evidence="8" type="ORF">PISL3812_09458</name>
</gene>
<feature type="domain" description="Major facilitator superfamily (MFS) profile" evidence="7">
    <location>
        <begin position="67"/>
        <end position="518"/>
    </location>
</feature>
<dbReference type="Gene3D" id="1.20.1250.20">
    <property type="entry name" value="MFS general substrate transporter like domains"/>
    <property type="match status" value="1"/>
</dbReference>
<evidence type="ECO:0000256" key="3">
    <source>
        <dbReference type="ARBA" id="ARBA00022989"/>
    </source>
</evidence>
<dbReference type="PROSITE" id="PS50850">
    <property type="entry name" value="MFS"/>
    <property type="match status" value="1"/>
</dbReference>
<feature type="transmembrane region" description="Helical" evidence="6">
    <location>
        <begin position="320"/>
        <end position="339"/>
    </location>
</feature>
<feature type="transmembrane region" description="Helical" evidence="6">
    <location>
        <begin position="426"/>
        <end position="444"/>
    </location>
</feature>
<dbReference type="EMBL" id="CVMT01000012">
    <property type="protein sequence ID" value="CRG92399.1"/>
    <property type="molecule type" value="Genomic_DNA"/>
</dbReference>
<dbReference type="GO" id="GO:0022857">
    <property type="term" value="F:transmembrane transporter activity"/>
    <property type="evidence" value="ECO:0007669"/>
    <property type="project" value="InterPro"/>
</dbReference>
<dbReference type="Proteomes" id="UP000054383">
    <property type="component" value="Unassembled WGS sequence"/>
</dbReference>
<evidence type="ECO:0000256" key="1">
    <source>
        <dbReference type="ARBA" id="ARBA00004141"/>
    </source>
</evidence>
<evidence type="ECO:0000256" key="5">
    <source>
        <dbReference type="SAM" id="MobiDB-lite"/>
    </source>
</evidence>
<dbReference type="InterPro" id="IPR036259">
    <property type="entry name" value="MFS_trans_sf"/>
</dbReference>
<evidence type="ECO:0000256" key="6">
    <source>
        <dbReference type="SAM" id="Phobius"/>
    </source>
</evidence>
<proteinExistence type="predicted"/>
<dbReference type="OrthoDB" id="2585655at2759"/>
<dbReference type="GO" id="GO:0005886">
    <property type="term" value="C:plasma membrane"/>
    <property type="evidence" value="ECO:0007669"/>
    <property type="project" value="TreeGrafter"/>
</dbReference>
<feature type="transmembrane region" description="Helical" evidence="6">
    <location>
        <begin position="491"/>
        <end position="514"/>
    </location>
</feature>
<keyword evidence="3 6" id="KW-1133">Transmembrane helix</keyword>
<dbReference type="PANTHER" id="PTHR23502:SF139">
    <property type="entry name" value="MAJOR FACILITATOR SUPERFAMILY (MFS) PROFILE DOMAIN-CONTAINING PROTEIN-RELATED"/>
    <property type="match status" value="1"/>
</dbReference>
<evidence type="ECO:0000313" key="9">
    <source>
        <dbReference type="Proteomes" id="UP000054383"/>
    </source>
</evidence>
<dbReference type="Pfam" id="PF07690">
    <property type="entry name" value="MFS_1"/>
    <property type="match status" value="1"/>
</dbReference>
<feature type="transmembrane region" description="Helical" evidence="6">
    <location>
        <begin position="359"/>
        <end position="380"/>
    </location>
</feature>
<evidence type="ECO:0000313" key="8">
    <source>
        <dbReference type="EMBL" id="CRG92399.1"/>
    </source>
</evidence>
<feature type="transmembrane region" description="Helical" evidence="6">
    <location>
        <begin position="401"/>
        <end position="420"/>
    </location>
</feature>
<keyword evidence="9" id="KW-1185">Reference proteome</keyword>
<organism evidence="8 9">
    <name type="scientific">Talaromyces islandicus</name>
    <name type="common">Penicillium islandicum</name>
    <dbReference type="NCBI Taxonomy" id="28573"/>
    <lineage>
        <taxon>Eukaryota</taxon>
        <taxon>Fungi</taxon>
        <taxon>Dikarya</taxon>
        <taxon>Ascomycota</taxon>
        <taxon>Pezizomycotina</taxon>
        <taxon>Eurotiomycetes</taxon>
        <taxon>Eurotiomycetidae</taxon>
        <taxon>Eurotiales</taxon>
        <taxon>Trichocomaceae</taxon>
        <taxon>Talaromyces</taxon>
        <taxon>Talaromyces sect. Islandici</taxon>
    </lineage>
</organism>
<evidence type="ECO:0000259" key="7">
    <source>
        <dbReference type="PROSITE" id="PS50850"/>
    </source>
</evidence>
<keyword evidence="4 6" id="KW-0472">Membrane</keyword>
<dbReference type="AlphaFoldDB" id="A0A0U1MA32"/>
<dbReference type="InterPro" id="IPR011701">
    <property type="entry name" value="MFS"/>
</dbReference>
<feature type="transmembrane region" description="Helical" evidence="6">
    <location>
        <begin position="465"/>
        <end position="485"/>
    </location>
</feature>
<keyword evidence="2 6" id="KW-0812">Transmembrane</keyword>
<feature type="transmembrane region" description="Helical" evidence="6">
    <location>
        <begin position="219"/>
        <end position="240"/>
    </location>
</feature>
<dbReference type="InterPro" id="IPR020846">
    <property type="entry name" value="MFS_dom"/>
</dbReference>
<reference evidence="8 9" key="1">
    <citation type="submission" date="2015-04" db="EMBL/GenBank/DDBJ databases">
        <authorList>
            <person name="Syromyatnikov M.Y."/>
            <person name="Popov V.N."/>
        </authorList>
    </citation>
    <scope>NUCLEOTIDE SEQUENCE [LARGE SCALE GENOMIC DNA]</scope>
    <source>
        <strain evidence="8">WF-38-12</strain>
    </source>
</reference>
<dbReference type="OMA" id="SQVNWTV"/>
<feature type="region of interest" description="Disordered" evidence="5">
    <location>
        <begin position="1"/>
        <end position="23"/>
    </location>
</feature>
<accession>A0A0U1MA32</accession>
<evidence type="ECO:0000256" key="4">
    <source>
        <dbReference type="ARBA" id="ARBA00023136"/>
    </source>
</evidence>
<feature type="transmembrane region" description="Helical" evidence="6">
    <location>
        <begin position="192"/>
        <end position="213"/>
    </location>
</feature>
<sequence length="550" mass="61679">MDEKSKFNGQRQPDDIHAADVPSQPEVNPIDHGMFHDTLLNNHIAKTHPQPTSDPLDPLNWSRFQKNAILSIVIYFLFTYITTTTVPSFPEIQTRFDISYSQVNWTVAIPALGLAVGPLFWSSLSDIYGRRSIFILGTIVSLIATIGVSVANTYGGYMAGRFFQGFGVSPASTVGMAVVNDMFFDFERGQKLGLWVLAIDSGLLLGPTFGGFLDLVSESWINWFNSILFAMLLVFELFFMPETLYPRNLMLQKMPKEEPFLNDIEKNPGKPTEKEEPPTDIFTELKRTKTLFFINYRPVPGVCHPKPWDSITRFFMTFRYPVVAISILGYCFLWYWWVLSVITMVPAAYVNYTPLIQGLLFLGLFLGTLFSEVLFSGSLSDYIVARLAKKNGGVRTAEMRLWLAYPAIILTAVGLIVWGISIDKGYHWMVGQVALFLFASGIQIGNTVTSSYIVDSYPLQSMSVVTFYAVFLNLSAFIDPFFIASWQSKSGWAWCFTAQALITLIGGTVVFASLQKFGGKMREKAPQPSWVNPEFDSEPQPVDLNISSGP</sequence>
<dbReference type="PANTHER" id="PTHR23502">
    <property type="entry name" value="MAJOR FACILITATOR SUPERFAMILY"/>
    <property type="match status" value="1"/>
</dbReference>
<dbReference type="SUPFAM" id="SSF103473">
    <property type="entry name" value="MFS general substrate transporter"/>
    <property type="match status" value="1"/>
</dbReference>
<feature type="transmembrane region" description="Helical" evidence="6">
    <location>
        <begin position="133"/>
        <end position="155"/>
    </location>
</feature>
<evidence type="ECO:0000256" key="2">
    <source>
        <dbReference type="ARBA" id="ARBA00022692"/>
    </source>
</evidence>